<feature type="binding site" evidence="7">
    <location>
        <position position="64"/>
    </location>
    <ligand>
        <name>tRNA</name>
        <dbReference type="ChEBI" id="CHEBI:17843"/>
    </ligand>
</feature>
<evidence type="ECO:0000256" key="2">
    <source>
        <dbReference type="ARBA" id="ARBA00022555"/>
    </source>
</evidence>
<evidence type="ECO:0000256" key="9">
    <source>
        <dbReference type="RuleBase" id="RU004320"/>
    </source>
</evidence>
<evidence type="ECO:0000256" key="8">
    <source>
        <dbReference type="RuleBase" id="RU000673"/>
    </source>
</evidence>
<dbReference type="GO" id="GO:0004045">
    <property type="term" value="F:peptidyl-tRNA hydrolase activity"/>
    <property type="evidence" value="ECO:0007669"/>
    <property type="project" value="UniProtKB-UniRule"/>
</dbReference>
<dbReference type="PROSITE" id="PS01195">
    <property type="entry name" value="PEPT_TRNA_HYDROL_1"/>
    <property type="match status" value="1"/>
</dbReference>
<keyword evidence="4 7" id="KW-0694">RNA-binding</keyword>
<dbReference type="InterPro" id="IPR001328">
    <property type="entry name" value="Pept_tRNA_hydro"/>
</dbReference>
<dbReference type="NCBIfam" id="TIGR00447">
    <property type="entry name" value="pth"/>
    <property type="match status" value="1"/>
</dbReference>
<feature type="binding site" evidence="7">
    <location>
        <position position="66"/>
    </location>
    <ligand>
        <name>tRNA</name>
        <dbReference type="ChEBI" id="CHEBI:17843"/>
    </ligand>
</feature>
<organism evidence="10 11">
    <name type="scientific">candidate division Kazan bacterium RIFCSPLOWO2_01_FULL_48_13</name>
    <dbReference type="NCBI Taxonomy" id="1798539"/>
    <lineage>
        <taxon>Bacteria</taxon>
        <taxon>Bacteria division Kazan-3B-28</taxon>
    </lineage>
</organism>
<dbReference type="PANTHER" id="PTHR17224">
    <property type="entry name" value="PEPTIDYL-TRNA HYDROLASE"/>
    <property type="match status" value="1"/>
</dbReference>
<keyword evidence="2 7" id="KW-0820">tRNA-binding</keyword>
<dbReference type="Pfam" id="PF01195">
    <property type="entry name" value="Pept_tRNA_hydro"/>
    <property type="match status" value="1"/>
</dbReference>
<dbReference type="FunFam" id="3.40.50.1470:FF:000001">
    <property type="entry name" value="Peptidyl-tRNA hydrolase"/>
    <property type="match status" value="1"/>
</dbReference>
<evidence type="ECO:0000256" key="3">
    <source>
        <dbReference type="ARBA" id="ARBA00022801"/>
    </source>
</evidence>
<keyword evidence="7" id="KW-0963">Cytoplasm</keyword>
<protein>
    <recommendedName>
        <fullName evidence="6 7">Peptidyl-tRNA hydrolase</fullName>
        <shortName evidence="7">Pth</shortName>
        <ecNumber evidence="1 7">3.1.1.29</ecNumber>
    </recommendedName>
</protein>
<dbReference type="GO" id="GO:0006515">
    <property type="term" value="P:protein quality control for misfolded or incompletely synthesized proteins"/>
    <property type="evidence" value="ECO:0007669"/>
    <property type="project" value="UniProtKB-UniRule"/>
</dbReference>
<evidence type="ECO:0000256" key="7">
    <source>
        <dbReference type="HAMAP-Rule" id="MF_00083"/>
    </source>
</evidence>
<evidence type="ECO:0000256" key="5">
    <source>
        <dbReference type="ARBA" id="ARBA00038063"/>
    </source>
</evidence>
<dbReference type="GO" id="GO:0005737">
    <property type="term" value="C:cytoplasm"/>
    <property type="evidence" value="ECO:0007669"/>
    <property type="project" value="UniProtKB-SubCell"/>
</dbReference>
<dbReference type="STRING" id="1798539.A2994_02520"/>
<feature type="binding site" evidence="7">
    <location>
        <position position="112"/>
    </location>
    <ligand>
        <name>tRNA</name>
        <dbReference type="ChEBI" id="CHEBI:17843"/>
    </ligand>
</feature>
<name>A0A1F4PN27_UNCK3</name>
<accession>A0A1F4PN27</accession>
<dbReference type="AlphaFoldDB" id="A0A1F4PN27"/>
<dbReference type="PANTHER" id="PTHR17224:SF1">
    <property type="entry name" value="PEPTIDYL-TRNA HYDROLASE"/>
    <property type="match status" value="1"/>
</dbReference>
<dbReference type="CDD" id="cd00462">
    <property type="entry name" value="PTH"/>
    <property type="match status" value="1"/>
</dbReference>
<feature type="site" description="Stabilizes the basic form of H active site to accept a proton" evidence="7">
    <location>
        <position position="91"/>
    </location>
</feature>
<feature type="binding site" evidence="7">
    <location>
        <position position="14"/>
    </location>
    <ligand>
        <name>tRNA</name>
        <dbReference type="ChEBI" id="CHEBI:17843"/>
    </ligand>
</feature>
<evidence type="ECO:0000313" key="11">
    <source>
        <dbReference type="Proteomes" id="UP000179010"/>
    </source>
</evidence>
<evidence type="ECO:0000256" key="6">
    <source>
        <dbReference type="ARBA" id="ARBA00050038"/>
    </source>
</evidence>
<dbReference type="EMBL" id="METE01000012">
    <property type="protein sequence ID" value="OGB85010.1"/>
    <property type="molecule type" value="Genomic_DNA"/>
</dbReference>
<feature type="site" description="Discriminates between blocked and unblocked aminoacyl-tRNA" evidence="7">
    <location>
        <position position="9"/>
    </location>
</feature>
<comment type="function">
    <text evidence="7">Catalyzes the release of premature peptidyl moieties from peptidyl-tRNA molecules trapped in stalled 50S ribosomal subunits, and thus maintains levels of free tRNAs and 50S ribosomes.</text>
</comment>
<comment type="catalytic activity">
    <reaction evidence="7 8">
        <text>an N-acyl-L-alpha-aminoacyl-tRNA + H2O = an N-acyl-L-amino acid + a tRNA + H(+)</text>
        <dbReference type="Rhea" id="RHEA:54448"/>
        <dbReference type="Rhea" id="RHEA-COMP:10123"/>
        <dbReference type="Rhea" id="RHEA-COMP:13883"/>
        <dbReference type="ChEBI" id="CHEBI:15377"/>
        <dbReference type="ChEBI" id="CHEBI:15378"/>
        <dbReference type="ChEBI" id="CHEBI:59874"/>
        <dbReference type="ChEBI" id="CHEBI:78442"/>
        <dbReference type="ChEBI" id="CHEBI:138191"/>
        <dbReference type="EC" id="3.1.1.29"/>
    </reaction>
</comment>
<dbReference type="SUPFAM" id="SSF53178">
    <property type="entry name" value="Peptidyl-tRNA hydrolase-like"/>
    <property type="match status" value="1"/>
</dbReference>
<dbReference type="GO" id="GO:0000049">
    <property type="term" value="F:tRNA binding"/>
    <property type="evidence" value="ECO:0007669"/>
    <property type="project" value="UniProtKB-UniRule"/>
</dbReference>
<proteinExistence type="inferred from homology"/>
<evidence type="ECO:0000256" key="4">
    <source>
        <dbReference type="ARBA" id="ARBA00022884"/>
    </source>
</evidence>
<comment type="caution">
    <text evidence="10">The sequence shown here is derived from an EMBL/GenBank/DDBJ whole genome shotgun (WGS) entry which is preliminary data.</text>
</comment>
<comment type="subunit">
    <text evidence="7">Monomer.</text>
</comment>
<dbReference type="EC" id="3.1.1.29" evidence="1 7"/>
<dbReference type="Proteomes" id="UP000179010">
    <property type="component" value="Unassembled WGS sequence"/>
</dbReference>
<sequence length="196" mass="21870">MKLIVGLGNPGEKYESTRHNIGFMVVDRLAHELGPTDIVWRQEDKHQALVARTGDIILVKPLTFMNNAGIAVGSLVRFYKLNSMDVLVIHDDIDLPVGKIRIRTGGSSAGHNGLQSIMQHLKTDKFIRFRLGVGRGLMAKGPSMNKNWHHRAVIDFVLSHFRPNEAGALKHMVKRGAQAVRMALLDGMDKAMNRFN</sequence>
<comment type="subcellular location">
    <subcellularLocation>
        <location evidence="7">Cytoplasm</location>
    </subcellularLocation>
</comment>
<comment type="function">
    <text evidence="7">Hydrolyzes ribosome-free peptidyl-tRNAs (with 1 or more amino acids incorporated), which drop off the ribosome during protein synthesis, or as a result of ribosome stalling.</text>
</comment>
<feature type="active site" description="Proton acceptor" evidence="7">
    <location>
        <position position="19"/>
    </location>
</feature>
<dbReference type="InterPro" id="IPR036416">
    <property type="entry name" value="Pept_tRNA_hydro_sf"/>
</dbReference>
<evidence type="ECO:0000313" key="10">
    <source>
        <dbReference type="EMBL" id="OGB85010.1"/>
    </source>
</evidence>
<dbReference type="InterPro" id="IPR018171">
    <property type="entry name" value="Pept_tRNA_hydro_CS"/>
</dbReference>
<keyword evidence="3 7" id="KW-0378">Hydrolase</keyword>
<comment type="similarity">
    <text evidence="5 7 9">Belongs to the PTH family.</text>
</comment>
<reference evidence="10 11" key="1">
    <citation type="journal article" date="2016" name="Nat. Commun.">
        <title>Thousands of microbial genomes shed light on interconnected biogeochemical processes in an aquifer system.</title>
        <authorList>
            <person name="Anantharaman K."/>
            <person name="Brown C.T."/>
            <person name="Hug L.A."/>
            <person name="Sharon I."/>
            <person name="Castelle C.J."/>
            <person name="Probst A.J."/>
            <person name="Thomas B.C."/>
            <person name="Singh A."/>
            <person name="Wilkins M.J."/>
            <person name="Karaoz U."/>
            <person name="Brodie E.L."/>
            <person name="Williams K.H."/>
            <person name="Hubbard S.S."/>
            <person name="Banfield J.F."/>
        </authorList>
    </citation>
    <scope>NUCLEOTIDE SEQUENCE [LARGE SCALE GENOMIC DNA]</scope>
</reference>
<gene>
    <name evidence="7" type="primary">pth</name>
    <name evidence="10" type="ORF">A2994_02520</name>
</gene>
<dbReference type="GO" id="GO:0072344">
    <property type="term" value="P:rescue of stalled ribosome"/>
    <property type="evidence" value="ECO:0007669"/>
    <property type="project" value="UniProtKB-UniRule"/>
</dbReference>
<evidence type="ECO:0000256" key="1">
    <source>
        <dbReference type="ARBA" id="ARBA00013260"/>
    </source>
</evidence>
<dbReference type="HAMAP" id="MF_00083">
    <property type="entry name" value="Pept_tRNA_hydro_bact"/>
    <property type="match status" value="1"/>
</dbReference>
<dbReference type="Gene3D" id="3.40.50.1470">
    <property type="entry name" value="Peptidyl-tRNA hydrolase"/>
    <property type="match status" value="1"/>
</dbReference>